<protein>
    <submittedName>
        <fullName evidence="1">Uncharacterized protein</fullName>
    </submittedName>
</protein>
<reference evidence="1" key="1">
    <citation type="submission" date="2014-09" db="EMBL/GenBank/DDBJ databases">
        <authorList>
            <person name="Magalhaes I.L.F."/>
            <person name="Oliveira U."/>
            <person name="Santos F.R."/>
            <person name="Vidigal T.H.D.A."/>
            <person name="Brescovit A.D."/>
            <person name="Santos A.J."/>
        </authorList>
    </citation>
    <scope>NUCLEOTIDE SEQUENCE</scope>
    <source>
        <tissue evidence="1">Shoot tissue taken approximately 20 cm above the soil surface</tissue>
    </source>
</reference>
<reference evidence="1" key="2">
    <citation type="journal article" date="2015" name="Data Brief">
        <title>Shoot transcriptome of the giant reed, Arundo donax.</title>
        <authorList>
            <person name="Barrero R.A."/>
            <person name="Guerrero F.D."/>
            <person name="Moolhuijzen P."/>
            <person name="Goolsby J.A."/>
            <person name="Tidwell J."/>
            <person name="Bellgard S.E."/>
            <person name="Bellgard M.I."/>
        </authorList>
    </citation>
    <scope>NUCLEOTIDE SEQUENCE</scope>
    <source>
        <tissue evidence="1">Shoot tissue taken approximately 20 cm above the soil surface</tissue>
    </source>
</reference>
<name>A0A0A9EED7_ARUDO</name>
<organism evidence="1">
    <name type="scientific">Arundo donax</name>
    <name type="common">Giant reed</name>
    <name type="synonym">Donax arundinaceus</name>
    <dbReference type="NCBI Taxonomy" id="35708"/>
    <lineage>
        <taxon>Eukaryota</taxon>
        <taxon>Viridiplantae</taxon>
        <taxon>Streptophyta</taxon>
        <taxon>Embryophyta</taxon>
        <taxon>Tracheophyta</taxon>
        <taxon>Spermatophyta</taxon>
        <taxon>Magnoliopsida</taxon>
        <taxon>Liliopsida</taxon>
        <taxon>Poales</taxon>
        <taxon>Poaceae</taxon>
        <taxon>PACMAD clade</taxon>
        <taxon>Arundinoideae</taxon>
        <taxon>Arundineae</taxon>
        <taxon>Arundo</taxon>
    </lineage>
</organism>
<proteinExistence type="predicted"/>
<accession>A0A0A9EED7</accession>
<evidence type="ECO:0000313" key="1">
    <source>
        <dbReference type="EMBL" id="JAD96230.1"/>
    </source>
</evidence>
<dbReference type="EMBL" id="GBRH01201665">
    <property type="protein sequence ID" value="JAD96230.1"/>
    <property type="molecule type" value="Transcribed_RNA"/>
</dbReference>
<sequence length="63" mass="6882">MDIIAFTASTFFCFMSAAQWRYVNLATEVTKASLCVCMHITDVTCTADLNPCKHCDVAALSSL</sequence>
<dbReference type="AlphaFoldDB" id="A0A0A9EED7"/>